<keyword evidence="3" id="KW-1185">Reference proteome</keyword>
<dbReference type="EMBL" id="BMVN01000014">
    <property type="protein sequence ID" value="GHA33766.1"/>
    <property type="molecule type" value="Genomic_DNA"/>
</dbReference>
<proteinExistence type="predicted"/>
<dbReference type="SUPFAM" id="SSF55961">
    <property type="entry name" value="Bet v1-like"/>
    <property type="match status" value="1"/>
</dbReference>
<organism evidence="2 3">
    <name type="scientific">Streptomyces canarius</name>
    <dbReference type="NCBI Taxonomy" id="285453"/>
    <lineage>
        <taxon>Bacteria</taxon>
        <taxon>Bacillati</taxon>
        <taxon>Actinomycetota</taxon>
        <taxon>Actinomycetes</taxon>
        <taxon>Kitasatosporales</taxon>
        <taxon>Streptomycetaceae</taxon>
        <taxon>Streptomyces</taxon>
    </lineage>
</organism>
<name>A0ABQ3CQP1_9ACTN</name>
<protein>
    <recommendedName>
        <fullName evidence="1">Coenzyme Q-binding protein COQ10 START domain-containing protein</fullName>
    </recommendedName>
</protein>
<comment type="caution">
    <text evidence="2">The sequence shown here is derived from an EMBL/GenBank/DDBJ whole genome shotgun (WGS) entry which is preliminary data.</text>
</comment>
<reference evidence="3" key="1">
    <citation type="journal article" date="2019" name="Int. J. Syst. Evol. Microbiol.">
        <title>The Global Catalogue of Microorganisms (GCM) 10K type strain sequencing project: providing services to taxonomists for standard genome sequencing and annotation.</title>
        <authorList>
            <consortium name="The Broad Institute Genomics Platform"/>
            <consortium name="The Broad Institute Genome Sequencing Center for Infectious Disease"/>
            <person name="Wu L."/>
            <person name="Ma J."/>
        </authorList>
    </citation>
    <scope>NUCLEOTIDE SEQUENCE [LARGE SCALE GENOMIC DNA]</scope>
    <source>
        <strain evidence="3">JCM 4733</strain>
    </source>
</reference>
<evidence type="ECO:0000259" key="1">
    <source>
        <dbReference type="Pfam" id="PF03364"/>
    </source>
</evidence>
<dbReference type="Pfam" id="PF03364">
    <property type="entry name" value="Polyketide_cyc"/>
    <property type="match status" value="1"/>
</dbReference>
<dbReference type="RefSeq" id="WP_189888368.1">
    <property type="nucleotide sequence ID" value="NZ_BMVN01000014.1"/>
</dbReference>
<sequence>MRTIHLRVDIPSVDPTTAFDQISDFTRFPSLAKDVHDVETKPGSPRHSDWEVNFRRGLMRWTEQETLDPHALSIEFHQTDGDFEDFRGHWQLARVPEGTEVYFEVTYDFGIESLVGIMDPIAERVIKRAIFSVLEGLFGGITIREGEEALHDLDETAHTSNRPPTGGR</sequence>
<accession>A0ABQ3CQP1</accession>
<gene>
    <name evidence="2" type="ORF">GCM10010345_42880</name>
</gene>
<evidence type="ECO:0000313" key="3">
    <source>
        <dbReference type="Proteomes" id="UP000653644"/>
    </source>
</evidence>
<feature type="domain" description="Coenzyme Q-binding protein COQ10 START" evidence="1">
    <location>
        <begin position="13"/>
        <end position="129"/>
    </location>
</feature>
<evidence type="ECO:0000313" key="2">
    <source>
        <dbReference type="EMBL" id="GHA33766.1"/>
    </source>
</evidence>
<dbReference type="Gene3D" id="3.30.530.20">
    <property type="match status" value="1"/>
</dbReference>
<dbReference type="InterPro" id="IPR005031">
    <property type="entry name" value="COQ10_START"/>
</dbReference>
<dbReference type="InterPro" id="IPR023393">
    <property type="entry name" value="START-like_dom_sf"/>
</dbReference>
<dbReference type="Proteomes" id="UP000653644">
    <property type="component" value="Unassembled WGS sequence"/>
</dbReference>